<keyword evidence="3" id="KW-1185">Reference proteome</keyword>
<evidence type="ECO:0000256" key="1">
    <source>
        <dbReference type="SAM" id="MobiDB-lite"/>
    </source>
</evidence>
<proteinExistence type="predicted"/>
<evidence type="ECO:0000313" key="4">
    <source>
        <dbReference type="WBParaSite" id="ACOC_0001032201-mRNA-1"/>
    </source>
</evidence>
<reference evidence="2 3" key="2">
    <citation type="submission" date="2018-11" db="EMBL/GenBank/DDBJ databases">
        <authorList>
            <consortium name="Pathogen Informatics"/>
        </authorList>
    </citation>
    <scope>NUCLEOTIDE SEQUENCE [LARGE SCALE GENOMIC DNA]</scope>
    <source>
        <strain evidence="2 3">Costa Rica</strain>
    </source>
</reference>
<name>A0A0R3PW45_ANGCS</name>
<evidence type="ECO:0000313" key="3">
    <source>
        <dbReference type="Proteomes" id="UP000267027"/>
    </source>
</evidence>
<reference evidence="4" key="1">
    <citation type="submission" date="2017-02" db="UniProtKB">
        <authorList>
            <consortium name="WormBaseParasite"/>
        </authorList>
    </citation>
    <scope>IDENTIFICATION</scope>
</reference>
<evidence type="ECO:0000313" key="2">
    <source>
        <dbReference type="EMBL" id="VDM61908.1"/>
    </source>
</evidence>
<dbReference type="Proteomes" id="UP000267027">
    <property type="component" value="Unassembled WGS sequence"/>
</dbReference>
<dbReference type="WBParaSite" id="ACOC_0001032201-mRNA-1">
    <property type="protein sequence ID" value="ACOC_0001032201-mRNA-1"/>
    <property type="gene ID" value="ACOC_0001032201"/>
</dbReference>
<dbReference type="AlphaFoldDB" id="A0A0R3PW45"/>
<feature type="region of interest" description="Disordered" evidence="1">
    <location>
        <begin position="34"/>
        <end position="87"/>
    </location>
</feature>
<protein>
    <submittedName>
        <fullName evidence="2 4">Uncharacterized protein</fullName>
    </submittedName>
</protein>
<accession>A0A0R3PW45</accession>
<sequence>MLSRYVREIIEQPFLTTTMFIGAYMKRCRRPFINTPQANSHDDIVKSDDESNKRTESKREHNPLHRSSALKRRITAASSASSPRPSVDVFRRSKYPIRLFFDIKNNASGEFNSLQDDNADEFKCALGKIVKKEL</sequence>
<gene>
    <name evidence="2" type="ORF">ACOC_LOCUS10323</name>
</gene>
<feature type="compositionally biased region" description="Basic and acidic residues" evidence="1">
    <location>
        <begin position="40"/>
        <end position="63"/>
    </location>
</feature>
<dbReference type="EMBL" id="UYYA01004449">
    <property type="protein sequence ID" value="VDM61908.1"/>
    <property type="molecule type" value="Genomic_DNA"/>
</dbReference>
<organism evidence="4">
    <name type="scientific">Angiostrongylus costaricensis</name>
    <name type="common">Nematode worm</name>
    <dbReference type="NCBI Taxonomy" id="334426"/>
    <lineage>
        <taxon>Eukaryota</taxon>
        <taxon>Metazoa</taxon>
        <taxon>Ecdysozoa</taxon>
        <taxon>Nematoda</taxon>
        <taxon>Chromadorea</taxon>
        <taxon>Rhabditida</taxon>
        <taxon>Rhabditina</taxon>
        <taxon>Rhabditomorpha</taxon>
        <taxon>Strongyloidea</taxon>
        <taxon>Metastrongylidae</taxon>
        <taxon>Angiostrongylus</taxon>
    </lineage>
</organism>